<name>B7B580_9BACT</name>
<evidence type="ECO:0000313" key="2">
    <source>
        <dbReference type="EMBL" id="EEC98420.1"/>
    </source>
</evidence>
<keyword evidence="1" id="KW-0812">Transmembrane</keyword>
<dbReference type="Gene3D" id="3.30.2310.20">
    <property type="entry name" value="RelE-like"/>
    <property type="match status" value="1"/>
</dbReference>
<dbReference type="STRING" id="537006.PRABACTJOHN_00173"/>
<keyword evidence="1" id="KW-1133">Transmembrane helix</keyword>
<organism evidence="2 3">
    <name type="scientific">Parabacteroides johnsonii DSM 18315</name>
    <dbReference type="NCBI Taxonomy" id="537006"/>
    <lineage>
        <taxon>Bacteria</taxon>
        <taxon>Pseudomonadati</taxon>
        <taxon>Bacteroidota</taxon>
        <taxon>Bacteroidia</taxon>
        <taxon>Bacteroidales</taxon>
        <taxon>Tannerellaceae</taxon>
        <taxon>Parabacteroides</taxon>
    </lineage>
</organism>
<dbReference type="AlphaFoldDB" id="B7B580"/>
<dbReference type="Proteomes" id="UP000005510">
    <property type="component" value="Unassembled WGS sequence"/>
</dbReference>
<gene>
    <name evidence="2" type="ORF">PRABACTJOHN_00173</name>
</gene>
<keyword evidence="1" id="KW-0472">Membrane</keyword>
<dbReference type="Pfam" id="PF05015">
    <property type="entry name" value="HigB-like_toxin"/>
    <property type="match status" value="1"/>
</dbReference>
<reference evidence="2 3" key="1">
    <citation type="submission" date="2008-10" db="EMBL/GenBank/DDBJ databases">
        <title>Draft genome sequence of Parabacteroides johnsonii (DSM 18315).</title>
        <authorList>
            <person name="Sudarsanam P."/>
            <person name="Ley R."/>
            <person name="Guruge J."/>
            <person name="Turnbaugh P.J."/>
            <person name="Mahowald M."/>
            <person name="Liep D."/>
            <person name="Gordon J."/>
        </authorList>
    </citation>
    <scope>NUCLEOTIDE SEQUENCE [LARGE SCALE GENOMIC DNA]</scope>
    <source>
        <strain evidence="2 3">DSM 18315</strain>
    </source>
</reference>
<evidence type="ECO:0000313" key="3">
    <source>
        <dbReference type="Proteomes" id="UP000005510"/>
    </source>
</evidence>
<sequence>MVVWHKNNSLFLRIVLCILIFVLIKNIYMNVEFERKYLAELYAKRKTDDKKHRFQPQIINGYLKCVKALLNASKMEELYQYRSLNYEKLIGGKKELSSLRINDQYKLEFREITNANNQTTVEICSLVDITNHYK</sequence>
<dbReference type="InterPro" id="IPR035093">
    <property type="entry name" value="RelE/ParE_toxin_dom_sf"/>
</dbReference>
<dbReference type="InterPro" id="IPR007711">
    <property type="entry name" value="HigB-1"/>
</dbReference>
<reference evidence="2 3" key="2">
    <citation type="submission" date="2008-10" db="EMBL/GenBank/DDBJ databases">
        <authorList>
            <person name="Fulton L."/>
            <person name="Clifton S."/>
            <person name="Fulton B."/>
            <person name="Xu J."/>
            <person name="Minx P."/>
            <person name="Pepin K.H."/>
            <person name="Johnson M."/>
            <person name="Bhonagiri V."/>
            <person name="Nash W.E."/>
            <person name="Mardis E.R."/>
            <person name="Wilson R.K."/>
        </authorList>
    </citation>
    <scope>NUCLEOTIDE SEQUENCE [LARGE SCALE GENOMIC DNA]</scope>
    <source>
        <strain evidence="2 3">DSM 18315</strain>
    </source>
</reference>
<protein>
    <submittedName>
        <fullName evidence="2">Plasmid maintenance system killer protein</fullName>
    </submittedName>
</protein>
<dbReference type="EMBL" id="ABYH01000023">
    <property type="protein sequence ID" value="EEC98420.1"/>
    <property type="molecule type" value="Genomic_DNA"/>
</dbReference>
<feature type="transmembrane region" description="Helical" evidence="1">
    <location>
        <begin position="12"/>
        <end position="28"/>
    </location>
</feature>
<evidence type="ECO:0000256" key="1">
    <source>
        <dbReference type="SAM" id="Phobius"/>
    </source>
</evidence>
<proteinExistence type="predicted"/>
<accession>B7B580</accession>
<comment type="caution">
    <text evidence="2">The sequence shown here is derived from an EMBL/GenBank/DDBJ whole genome shotgun (WGS) entry which is preliminary data.</text>
</comment>
<dbReference type="HOGENOM" id="CLU_156368_0_0_10"/>